<protein>
    <recommendedName>
        <fullName evidence="4">Cleavage and polyadenylation specificity factor subunit 2</fullName>
    </recommendedName>
    <alternativeName>
        <fullName evidence="4">Cleavage and polyadenylation specificity factor 100 kDa subunit</fullName>
    </alternativeName>
</protein>
<dbReference type="PANTHER" id="PTHR45922:SF1">
    <property type="entry name" value="CLEAVAGE AND POLYADENYLATION SPECIFICITY FACTOR SUBUNIT 2"/>
    <property type="match status" value="1"/>
</dbReference>
<accession>A0A8H6C887</accession>
<sequence>MIQFTPLLGAQSTSPASQSLLELDGGVKVLIDVGWDGDFDVAKLKDLERHVSSLSLILLTHATPAHIAAFAHCCKHLPSFTQIPVYATAPVISLGRTLLQDIYSSTPLASTIIPQSSLRDSSFSYPSSSKESFPQILLQPPTSEEIASYFALIHPLKYSQPHQPLPSPFSPPLNDLTITAYNAGHTLGGTIWSIRHGMESIVYAVDWNQARENVLAGAAWLGGSGGGGAEVIAELHRPTAMICSARGAERNATAGGRKKRDEILLDMIRSAAAKGGTVLIPTDTSARVLELAYILEQAWRKEYSDTTSDSPLKKTKLYLASRNVGATMRYARSMLEWMDEGVARELENEHGNNTNRQHKRNTSKQTPNQDPAGHPSGKSSTPFDFKYLKLLEHRKRIEKMMSTKAPRVILASDSSLEWGFSKEILQRIASDPTSLIILTEDYGNESSEHELEDGLRSTLFKWYHERRDGVAMETGQDGQNIEQVYAGGRNLYFKDAQGVPLEGKELLIYQQYLASQRQSQNFSRLSNGTDLEASADAVDETSSTSSSSSEESDPERQGKALNTSAKTARFNRNKTELGKEVLGVNVLLRQPGVYDYDVRGKKGREQMFPFVNKRRRGDDFGDLIRPEDYLRAEERDETDGQDIRDHGPRKQEGFGQKRKWQDSGLQGDSGRQADGPNKRRQPAMPSGNEALANGTGASIINGRGGNEEEDSLGESEGEPEELAAGPSKITFKSQSVEANLRIAYVDFAGLHDQRSLSNLIPLIQPKKLILVSGNASETRFLADDSRQKVKNEAVDDSGKNVDFVFTPSNGQTIDASVDTNAWTVKLSEALVRRLHWQNVRGRSVVTLMGHLAATTLDEAVADPSSRKKLKLLVDEKEESKLDDVAAASEKAADLAPTLNVLPASLVAATRSVAQPLHVGDLRLADLRKILQSTGHTAEFRGEGTLLIDGLVAVRKSGPGKVEVEGGGLSLPELRTRTLEGSFYAVKRKIYDGLAVIAGG</sequence>
<dbReference type="InterPro" id="IPR027075">
    <property type="entry name" value="CPSF2"/>
</dbReference>
<feature type="compositionally biased region" description="Basic and acidic residues" evidence="5">
    <location>
        <begin position="641"/>
        <end position="652"/>
    </location>
</feature>
<dbReference type="InterPro" id="IPR022712">
    <property type="entry name" value="Beta_Casp"/>
</dbReference>
<keyword evidence="8" id="KW-1185">Reference proteome</keyword>
<evidence type="ECO:0000313" key="8">
    <source>
        <dbReference type="Proteomes" id="UP000593566"/>
    </source>
</evidence>
<feature type="region of interest" description="Disordered" evidence="5">
    <location>
        <begin position="534"/>
        <end position="571"/>
    </location>
</feature>
<dbReference type="InterPro" id="IPR001279">
    <property type="entry name" value="Metallo-B-lactamas"/>
</dbReference>
<organism evidence="7 8">
    <name type="scientific">Letharia lupina</name>
    <dbReference type="NCBI Taxonomy" id="560253"/>
    <lineage>
        <taxon>Eukaryota</taxon>
        <taxon>Fungi</taxon>
        <taxon>Dikarya</taxon>
        <taxon>Ascomycota</taxon>
        <taxon>Pezizomycotina</taxon>
        <taxon>Lecanoromycetes</taxon>
        <taxon>OSLEUM clade</taxon>
        <taxon>Lecanoromycetidae</taxon>
        <taxon>Lecanorales</taxon>
        <taxon>Lecanorineae</taxon>
        <taxon>Parmeliaceae</taxon>
        <taxon>Letharia</taxon>
    </lineage>
</organism>
<feature type="compositionally biased region" description="Acidic residues" evidence="5">
    <location>
        <begin position="707"/>
        <end position="721"/>
    </location>
</feature>
<name>A0A8H6C887_9LECA</name>
<dbReference type="GO" id="GO:0005847">
    <property type="term" value="C:mRNA cleavage and polyadenylation specificity factor complex"/>
    <property type="evidence" value="ECO:0007669"/>
    <property type="project" value="InterPro"/>
</dbReference>
<comment type="subcellular location">
    <subcellularLocation>
        <location evidence="1 4">Nucleus</location>
    </subcellularLocation>
</comment>
<comment type="similarity">
    <text evidence="4">Belongs to the metallo-beta-lactamase superfamily. RNA-metabolizing metallo-beta-lactamase-like family. CPSF2/YSH1 subfamily.</text>
</comment>
<dbReference type="SUPFAM" id="SSF56281">
    <property type="entry name" value="Metallo-hydrolase/oxidoreductase"/>
    <property type="match status" value="1"/>
</dbReference>
<evidence type="ECO:0000256" key="5">
    <source>
        <dbReference type="SAM" id="MobiDB-lite"/>
    </source>
</evidence>
<evidence type="ECO:0000256" key="3">
    <source>
        <dbReference type="ARBA" id="ARBA00023242"/>
    </source>
</evidence>
<dbReference type="SMART" id="SM01027">
    <property type="entry name" value="Beta-Casp"/>
    <property type="match status" value="1"/>
</dbReference>
<keyword evidence="2 4" id="KW-0507">mRNA processing</keyword>
<evidence type="ECO:0000256" key="1">
    <source>
        <dbReference type="ARBA" id="ARBA00004123"/>
    </source>
</evidence>
<gene>
    <name evidence="7" type="ORF">HO133_006031</name>
</gene>
<evidence type="ECO:0000256" key="2">
    <source>
        <dbReference type="ARBA" id="ARBA00022664"/>
    </source>
</evidence>
<dbReference type="Gene3D" id="3.40.50.10890">
    <property type="match status" value="1"/>
</dbReference>
<dbReference type="Pfam" id="PF07521">
    <property type="entry name" value="RMMBL"/>
    <property type="match status" value="1"/>
</dbReference>
<evidence type="ECO:0000256" key="4">
    <source>
        <dbReference type="RuleBase" id="RU365006"/>
    </source>
</evidence>
<dbReference type="RefSeq" id="XP_037148115.1">
    <property type="nucleotide sequence ID" value="XM_037296934.1"/>
</dbReference>
<dbReference type="GO" id="GO:0003723">
    <property type="term" value="F:RNA binding"/>
    <property type="evidence" value="ECO:0007669"/>
    <property type="project" value="UniProtKB-KW"/>
</dbReference>
<dbReference type="Gene3D" id="3.60.15.10">
    <property type="entry name" value="Ribonuclease Z/Hydroxyacylglutathione hydrolase-like"/>
    <property type="match status" value="1"/>
</dbReference>
<dbReference type="PANTHER" id="PTHR45922">
    <property type="entry name" value="CLEAVAGE AND POLYADENYLATION SPECIFICITY FACTOR SUBUNIT 2"/>
    <property type="match status" value="1"/>
</dbReference>
<evidence type="ECO:0000313" key="7">
    <source>
        <dbReference type="EMBL" id="KAF6218680.1"/>
    </source>
</evidence>
<dbReference type="GO" id="GO:0006397">
    <property type="term" value="P:mRNA processing"/>
    <property type="evidence" value="ECO:0007669"/>
    <property type="project" value="UniProtKB-KW"/>
</dbReference>
<feature type="region of interest" description="Disordered" evidence="5">
    <location>
        <begin position="350"/>
        <end position="381"/>
    </location>
</feature>
<dbReference type="InterPro" id="IPR036866">
    <property type="entry name" value="RibonucZ/Hydroxyglut_hydro"/>
</dbReference>
<feature type="region of interest" description="Disordered" evidence="5">
    <location>
        <begin position="631"/>
        <end position="728"/>
    </location>
</feature>
<dbReference type="GeneID" id="59334436"/>
<dbReference type="InterPro" id="IPR011108">
    <property type="entry name" value="RMMBL"/>
</dbReference>
<comment type="caution">
    <text evidence="7">The sequence shown here is derived from an EMBL/GenBank/DDBJ whole genome shotgun (WGS) entry which is preliminary data.</text>
</comment>
<keyword evidence="4" id="KW-0694">RNA-binding</keyword>
<dbReference type="EMBL" id="JACCJB010000022">
    <property type="protein sequence ID" value="KAF6218680.1"/>
    <property type="molecule type" value="Genomic_DNA"/>
</dbReference>
<dbReference type="Pfam" id="PF16661">
    <property type="entry name" value="Lactamase_B_6"/>
    <property type="match status" value="1"/>
</dbReference>
<dbReference type="InterPro" id="IPR025069">
    <property type="entry name" value="Cpsf2_C"/>
</dbReference>
<dbReference type="Pfam" id="PF13299">
    <property type="entry name" value="CPSF100_C"/>
    <property type="match status" value="1"/>
</dbReference>
<keyword evidence="3 4" id="KW-0539">Nucleus</keyword>
<evidence type="ECO:0000259" key="6">
    <source>
        <dbReference type="SMART" id="SM01027"/>
    </source>
</evidence>
<feature type="domain" description="Beta-Casp" evidence="6">
    <location>
        <begin position="288"/>
        <end position="451"/>
    </location>
</feature>
<feature type="compositionally biased region" description="Low complexity" evidence="5">
    <location>
        <begin position="534"/>
        <end position="549"/>
    </location>
</feature>
<dbReference type="Pfam" id="PF10996">
    <property type="entry name" value="Beta-Casp"/>
    <property type="match status" value="1"/>
</dbReference>
<dbReference type="Proteomes" id="UP000593566">
    <property type="component" value="Unassembled WGS sequence"/>
</dbReference>
<dbReference type="AlphaFoldDB" id="A0A8H6C887"/>
<dbReference type="InterPro" id="IPR035639">
    <property type="entry name" value="CPSF2_MBL"/>
</dbReference>
<dbReference type="CDD" id="cd16293">
    <property type="entry name" value="CPSF2-like_MBL-fold"/>
    <property type="match status" value="1"/>
</dbReference>
<proteinExistence type="inferred from homology"/>
<reference evidence="7 8" key="1">
    <citation type="journal article" date="2020" name="Genomics">
        <title>Complete, high-quality genomes from long-read metagenomic sequencing of two wolf lichen thalli reveals enigmatic genome architecture.</title>
        <authorList>
            <person name="McKenzie S.K."/>
            <person name="Walston R.F."/>
            <person name="Allen J.L."/>
        </authorList>
    </citation>
    <scope>NUCLEOTIDE SEQUENCE [LARGE SCALE GENOMIC DNA]</scope>
    <source>
        <strain evidence="7">WasteWater1</strain>
    </source>
</reference>